<accession>A0AAP0I2X4</accession>
<organism evidence="2 3">
    <name type="scientific">Stephania yunnanensis</name>
    <dbReference type="NCBI Taxonomy" id="152371"/>
    <lineage>
        <taxon>Eukaryota</taxon>
        <taxon>Viridiplantae</taxon>
        <taxon>Streptophyta</taxon>
        <taxon>Embryophyta</taxon>
        <taxon>Tracheophyta</taxon>
        <taxon>Spermatophyta</taxon>
        <taxon>Magnoliopsida</taxon>
        <taxon>Ranunculales</taxon>
        <taxon>Menispermaceae</taxon>
        <taxon>Menispermoideae</taxon>
        <taxon>Cissampelideae</taxon>
        <taxon>Stephania</taxon>
    </lineage>
</organism>
<sequence>MGRSGALKVRGAKRMFFPARMEMSCWDLSAEIHVSMWTNLDEELPESQPTRTDEGRPKNQPIETTQTSGMQQARGLRISAQAKRRCQWNRTRWMGIDASLPTPRHTHVIETSQPIGETIVIAGRLLGYSPSLAPGIIRSANQQGKAPLHEDDPMSLSEDSVEFKANGRGFDIDEVIKDTVEESFLDKPTVAPPIWGGVTTVDVTIEAAEIALF</sequence>
<gene>
    <name evidence="2" type="ORF">Syun_022662</name>
</gene>
<protein>
    <submittedName>
        <fullName evidence="2">Uncharacterized protein</fullName>
    </submittedName>
</protein>
<keyword evidence="3" id="KW-1185">Reference proteome</keyword>
<evidence type="ECO:0000313" key="2">
    <source>
        <dbReference type="EMBL" id="KAK9106651.1"/>
    </source>
</evidence>
<reference evidence="2 3" key="1">
    <citation type="submission" date="2024-01" db="EMBL/GenBank/DDBJ databases">
        <title>Genome assemblies of Stephania.</title>
        <authorList>
            <person name="Yang L."/>
        </authorList>
    </citation>
    <scope>NUCLEOTIDE SEQUENCE [LARGE SCALE GENOMIC DNA]</scope>
    <source>
        <strain evidence="2">YNDBR</strain>
        <tissue evidence="2">Leaf</tissue>
    </source>
</reference>
<dbReference type="EMBL" id="JBBNAF010000010">
    <property type="protein sequence ID" value="KAK9106651.1"/>
    <property type="molecule type" value="Genomic_DNA"/>
</dbReference>
<evidence type="ECO:0000313" key="3">
    <source>
        <dbReference type="Proteomes" id="UP001420932"/>
    </source>
</evidence>
<evidence type="ECO:0000256" key="1">
    <source>
        <dbReference type="SAM" id="MobiDB-lite"/>
    </source>
</evidence>
<proteinExistence type="predicted"/>
<comment type="caution">
    <text evidence="2">The sequence shown here is derived from an EMBL/GenBank/DDBJ whole genome shotgun (WGS) entry which is preliminary data.</text>
</comment>
<dbReference type="Proteomes" id="UP001420932">
    <property type="component" value="Unassembled WGS sequence"/>
</dbReference>
<feature type="compositionally biased region" description="Polar residues" evidence="1">
    <location>
        <begin position="61"/>
        <end position="71"/>
    </location>
</feature>
<feature type="region of interest" description="Disordered" evidence="1">
    <location>
        <begin position="41"/>
        <end position="75"/>
    </location>
</feature>
<dbReference type="AlphaFoldDB" id="A0AAP0I2X4"/>
<name>A0AAP0I2X4_9MAGN</name>